<feature type="transmembrane region" description="Helical" evidence="6">
    <location>
        <begin position="249"/>
        <end position="274"/>
    </location>
</feature>
<evidence type="ECO:0000313" key="8">
    <source>
        <dbReference type="Proteomes" id="UP000500953"/>
    </source>
</evidence>
<keyword evidence="4 6" id="KW-1133">Transmembrane helix</keyword>
<proteinExistence type="predicted"/>
<dbReference type="PANTHER" id="PTHR11706:SF33">
    <property type="entry name" value="NATURAL RESISTANCE-ASSOCIATED MACROPHAGE PROTEIN 2"/>
    <property type="match status" value="1"/>
</dbReference>
<feature type="transmembrane region" description="Helical" evidence="6">
    <location>
        <begin position="416"/>
        <end position="435"/>
    </location>
</feature>
<feature type="transmembrane region" description="Helical" evidence="6">
    <location>
        <begin position="208"/>
        <end position="228"/>
    </location>
</feature>
<evidence type="ECO:0000256" key="1">
    <source>
        <dbReference type="ARBA" id="ARBA00004141"/>
    </source>
</evidence>
<evidence type="ECO:0000256" key="6">
    <source>
        <dbReference type="SAM" id="Phobius"/>
    </source>
</evidence>
<organism evidence="7 8">
    <name type="scientific">Nocardia terpenica</name>
    <dbReference type="NCBI Taxonomy" id="455432"/>
    <lineage>
        <taxon>Bacteria</taxon>
        <taxon>Bacillati</taxon>
        <taxon>Actinomycetota</taxon>
        <taxon>Actinomycetes</taxon>
        <taxon>Mycobacteriales</taxon>
        <taxon>Nocardiaceae</taxon>
        <taxon>Nocardia</taxon>
    </lineage>
</organism>
<feature type="transmembrane region" description="Helical" evidence="6">
    <location>
        <begin position="31"/>
        <end position="47"/>
    </location>
</feature>
<feature type="transmembrane region" description="Helical" evidence="6">
    <location>
        <begin position="145"/>
        <end position="163"/>
    </location>
</feature>
<gene>
    <name evidence="7" type="ORF">F6W96_26375</name>
</gene>
<dbReference type="GO" id="GO:0005886">
    <property type="term" value="C:plasma membrane"/>
    <property type="evidence" value="ECO:0007669"/>
    <property type="project" value="TreeGrafter"/>
</dbReference>
<feature type="transmembrane region" description="Helical" evidence="6">
    <location>
        <begin position="533"/>
        <end position="551"/>
    </location>
</feature>
<feature type="transmembrane region" description="Helical" evidence="6">
    <location>
        <begin position="376"/>
        <end position="395"/>
    </location>
</feature>
<dbReference type="GO" id="GO:0005384">
    <property type="term" value="F:manganese ion transmembrane transporter activity"/>
    <property type="evidence" value="ECO:0007669"/>
    <property type="project" value="TreeGrafter"/>
</dbReference>
<reference evidence="7 8" key="1">
    <citation type="journal article" date="2019" name="ACS Chem. Biol.">
        <title>Identification and Mobilization of a Cryptic Antibiotic Biosynthesis Gene Locus from a Human-Pathogenic Nocardia Isolate.</title>
        <authorList>
            <person name="Herisse M."/>
            <person name="Ishida K."/>
            <person name="Porter J.L."/>
            <person name="Howden B."/>
            <person name="Hertweck C."/>
            <person name="Stinear T.P."/>
            <person name="Pidot S.J."/>
        </authorList>
    </citation>
    <scope>NUCLEOTIDE SEQUENCE [LARGE SCALE GENOMIC DNA]</scope>
    <source>
        <strain evidence="7 8">AUSMDU00012715</strain>
    </source>
</reference>
<dbReference type="GO" id="GO:0034755">
    <property type="term" value="P:iron ion transmembrane transport"/>
    <property type="evidence" value="ECO:0007669"/>
    <property type="project" value="TreeGrafter"/>
</dbReference>
<feature type="transmembrane region" description="Helical" evidence="6">
    <location>
        <begin position="108"/>
        <end position="139"/>
    </location>
</feature>
<accession>A0A6G9ZH88</accession>
<dbReference type="Pfam" id="PF01566">
    <property type="entry name" value="Nramp"/>
    <property type="match status" value="1"/>
</dbReference>
<feature type="transmembrane region" description="Helical" evidence="6">
    <location>
        <begin position="302"/>
        <end position="325"/>
    </location>
</feature>
<feature type="transmembrane region" description="Helical" evidence="6">
    <location>
        <begin position="346"/>
        <end position="364"/>
    </location>
</feature>
<feature type="transmembrane region" description="Helical" evidence="6">
    <location>
        <begin position="170"/>
        <end position="188"/>
    </location>
</feature>
<keyword evidence="3 6" id="KW-0812">Transmembrane</keyword>
<comment type="subcellular location">
    <subcellularLocation>
        <location evidence="1">Membrane</location>
        <topology evidence="1">Multi-pass membrane protein</topology>
    </subcellularLocation>
</comment>
<evidence type="ECO:0000256" key="2">
    <source>
        <dbReference type="ARBA" id="ARBA00022448"/>
    </source>
</evidence>
<evidence type="ECO:0000256" key="5">
    <source>
        <dbReference type="ARBA" id="ARBA00023136"/>
    </source>
</evidence>
<sequence length="556" mass="59169">MDSAHVGDIVGALGTIRQHDTTEGRGRWQRFRMLLAVIGPGLIVMVGDNDAGGVATYANAGQNYGMALVWTLALLIPVLYVNQEMVVRLGAVAGVGHARLIFSRFGKFWGAFSVGDLFIVNALTIVTEFIGVSMALGYFGLPKSISVPLAAVLLFAVVAGGSFRRWERFLFALIAINIVMFPLAIMVHPSVTDTAKGIIPSFPGGLNSTLLLLVVSIVGTTVAPWQLFFQQSNIVDKRITPRWIRYERVDLWVGIVVVMLGAVAIMAAAAFGLAGTDAFGNFTDAGATAHALHDHMGNTVGALFAILLLDASLIGANAVALATTYALGDTMGKRHSLHWKVREAPVFYLAYALLLGIAAAVAFSPDHVLGLITQGVQALAGVLLPSATVFLVLLCNDKAVLGPWVNTTRQNIVAGIIVWSLVLLSLALTATTFFHDLSQTALEIGFGIGALVGVLGGLAVALARHRAERRAAERIAAELGGLDPDQVEELDSTRLSRSERKAILDQDRDIWRTPALDTLERPGFSPLRTAGMIALRGYLLLAVALVGVKVVQQITG</sequence>
<keyword evidence="5 6" id="KW-0472">Membrane</keyword>
<protein>
    <submittedName>
        <fullName evidence="7">Manganese transporter</fullName>
    </submittedName>
</protein>
<evidence type="ECO:0000256" key="3">
    <source>
        <dbReference type="ARBA" id="ARBA00022692"/>
    </source>
</evidence>
<dbReference type="PANTHER" id="PTHR11706">
    <property type="entry name" value="SOLUTE CARRIER PROTEIN FAMILY 11 MEMBER"/>
    <property type="match status" value="1"/>
</dbReference>
<dbReference type="EMBL" id="CP046173">
    <property type="protein sequence ID" value="QIS24456.1"/>
    <property type="molecule type" value="Genomic_DNA"/>
</dbReference>
<dbReference type="AlphaFoldDB" id="A0A6G9ZH88"/>
<name>A0A6G9ZH88_9NOCA</name>
<evidence type="ECO:0000313" key="7">
    <source>
        <dbReference type="EMBL" id="QIS24456.1"/>
    </source>
</evidence>
<feature type="transmembrane region" description="Helical" evidence="6">
    <location>
        <begin position="441"/>
        <end position="463"/>
    </location>
</feature>
<feature type="transmembrane region" description="Helical" evidence="6">
    <location>
        <begin position="67"/>
        <end position="87"/>
    </location>
</feature>
<dbReference type="GO" id="GO:0015086">
    <property type="term" value="F:cadmium ion transmembrane transporter activity"/>
    <property type="evidence" value="ECO:0007669"/>
    <property type="project" value="TreeGrafter"/>
</dbReference>
<evidence type="ECO:0000256" key="4">
    <source>
        <dbReference type="ARBA" id="ARBA00022989"/>
    </source>
</evidence>
<dbReference type="InterPro" id="IPR001046">
    <property type="entry name" value="NRAMP_fam"/>
</dbReference>
<keyword evidence="2" id="KW-0813">Transport</keyword>
<dbReference type="Proteomes" id="UP000500953">
    <property type="component" value="Chromosome"/>
</dbReference>